<reference evidence="2 3" key="1">
    <citation type="journal article" date="2018" name="IMA Fungus">
        <title>IMA Genome-F 9: Draft genome sequence of Annulohypoxylon stygium, Aspergillus mulundensis, Berkeleyomyces basicola (syn. Thielaviopsis basicola), Ceratocystis smalleyi, two Cercospora beticola strains, Coleophoma cylindrospora, Fusarium fracticaudum, Phialophora cf. hyalina, and Morchella septimelata.</title>
        <authorList>
            <person name="Wingfield B.D."/>
            <person name="Bills G.F."/>
            <person name="Dong Y."/>
            <person name="Huang W."/>
            <person name="Nel W.J."/>
            <person name="Swalarsk-Parry B.S."/>
            <person name="Vaghefi N."/>
            <person name="Wilken P.M."/>
            <person name="An Z."/>
            <person name="de Beer Z.W."/>
            <person name="De Vos L."/>
            <person name="Chen L."/>
            <person name="Duong T.A."/>
            <person name="Gao Y."/>
            <person name="Hammerbacher A."/>
            <person name="Kikkert J.R."/>
            <person name="Li Y."/>
            <person name="Li H."/>
            <person name="Li K."/>
            <person name="Li Q."/>
            <person name="Liu X."/>
            <person name="Ma X."/>
            <person name="Naidoo K."/>
            <person name="Pethybridge S.J."/>
            <person name="Sun J."/>
            <person name="Steenkamp E.T."/>
            <person name="van der Nest M.A."/>
            <person name="van Wyk S."/>
            <person name="Wingfield M.J."/>
            <person name="Xiong C."/>
            <person name="Yue Q."/>
            <person name="Zhang X."/>
        </authorList>
    </citation>
    <scope>NUCLEOTIDE SEQUENCE [LARGE SCALE GENOMIC DNA]</scope>
    <source>
        <strain evidence="2 3">BP5796</strain>
    </source>
</reference>
<dbReference type="Proteomes" id="UP000256328">
    <property type="component" value="Unassembled WGS sequence"/>
</dbReference>
<feature type="region of interest" description="Disordered" evidence="1">
    <location>
        <begin position="176"/>
        <end position="214"/>
    </location>
</feature>
<dbReference type="AlphaFoldDB" id="A0A3D8QJB6"/>
<evidence type="ECO:0000256" key="1">
    <source>
        <dbReference type="SAM" id="MobiDB-lite"/>
    </source>
</evidence>
<feature type="region of interest" description="Disordered" evidence="1">
    <location>
        <begin position="1"/>
        <end position="141"/>
    </location>
</feature>
<sequence>MQFDASRLAPRDLEEDDGSPIATTIPLDNLSYDGHPRQTTDAHNGVAGRIVSTIYLGPTQLPDTYRSQADSPTTRKAEQQHVDDNPGLGLSCGKPDGKRGHHDDNDGDDEGVVPPDLVRVVARDPSPEDRTDVENDEHLGRKGIRKALLDCIRADRRHQEHPAPKNPEVGVRIAVLGGRQPGRDEQVRDAAGNEEDERDDPRAPRKPDLRDAAF</sequence>
<organism evidence="2 3">
    <name type="scientific">Coleophoma crateriformis</name>
    <dbReference type="NCBI Taxonomy" id="565419"/>
    <lineage>
        <taxon>Eukaryota</taxon>
        <taxon>Fungi</taxon>
        <taxon>Dikarya</taxon>
        <taxon>Ascomycota</taxon>
        <taxon>Pezizomycotina</taxon>
        <taxon>Leotiomycetes</taxon>
        <taxon>Helotiales</taxon>
        <taxon>Dermateaceae</taxon>
        <taxon>Coleophoma</taxon>
    </lineage>
</organism>
<name>A0A3D8QJB6_9HELO</name>
<proteinExistence type="predicted"/>
<feature type="compositionally biased region" description="Basic and acidic residues" evidence="1">
    <location>
        <begin position="95"/>
        <end position="104"/>
    </location>
</feature>
<feature type="compositionally biased region" description="Polar residues" evidence="1">
    <location>
        <begin position="61"/>
        <end position="72"/>
    </location>
</feature>
<evidence type="ECO:0000313" key="3">
    <source>
        <dbReference type="Proteomes" id="UP000256328"/>
    </source>
</evidence>
<protein>
    <submittedName>
        <fullName evidence="2">Uncharacterized protein</fullName>
    </submittedName>
</protein>
<feature type="compositionally biased region" description="Basic and acidic residues" evidence="1">
    <location>
        <begin position="73"/>
        <end position="84"/>
    </location>
</feature>
<dbReference type="OrthoDB" id="10375242at2759"/>
<feature type="compositionally biased region" description="Basic and acidic residues" evidence="1">
    <location>
        <begin position="121"/>
        <end position="140"/>
    </location>
</feature>
<gene>
    <name evidence="2" type="ORF">BP5796_11416</name>
</gene>
<evidence type="ECO:0000313" key="2">
    <source>
        <dbReference type="EMBL" id="RDW61524.1"/>
    </source>
</evidence>
<accession>A0A3D8QJB6</accession>
<keyword evidence="3" id="KW-1185">Reference proteome</keyword>
<feature type="compositionally biased region" description="Basic and acidic residues" evidence="1">
    <location>
        <begin position="199"/>
        <end position="214"/>
    </location>
</feature>
<dbReference type="EMBL" id="PDLN01000018">
    <property type="protein sequence ID" value="RDW61524.1"/>
    <property type="molecule type" value="Genomic_DNA"/>
</dbReference>
<comment type="caution">
    <text evidence="2">The sequence shown here is derived from an EMBL/GenBank/DDBJ whole genome shotgun (WGS) entry which is preliminary data.</text>
</comment>